<gene>
    <name evidence="4" type="ORF">SAMN04487940_10665</name>
</gene>
<keyword evidence="5" id="KW-1185">Reference proteome</keyword>
<dbReference type="GO" id="GO:0004672">
    <property type="term" value="F:protein kinase activity"/>
    <property type="evidence" value="ECO:0007669"/>
    <property type="project" value="UniProtKB-ARBA"/>
</dbReference>
<feature type="domain" description="HPt" evidence="3">
    <location>
        <begin position="8"/>
        <end position="105"/>
    </location>
</feature>
<dbReference type="Pfam" id="PF01627">
    <property type="entry name" value="Hpt"/>
    <property type="match status" value="1"/>
</dbReference>
<accession>A0A975ZNC8</accession>
<dbReference type="GeneID" id="80818322"/>
<dbReference type="RefSeq" id="WP_048533542.1">
    <property type="nucleotide sequence ID" value="NZ_CATLQZ010000002.1"/>
</dbReference>
<evidence type="ECO:0000313" key="4">
    <source>
        <dbReference type="EMBL" id="SEJ46316.1"/>
    </source>
</evidence>
<reference evidence="4 5" key="1">
    <citation type="submission" date="2016-10" db="EMBL/GenBank/DDBJ databases">
        <authorList>
            <person name="Varghese N."/>
            <person name="Submissions S."/>
        </authorList>
    </citation>
    <scope>NUCLEOTIDE SEQUENCE [LARGE SCALE GENOMIC DNA]</scope>
    <source>
        <strain evidence="4 5">FF3</strain>
    </source>
</reference>
<protein>
    <submittedName>
        <fullName evidence="4">Hpt domain-containing protein</fullName>
    </submittedName>
</protein>
<proteinExistence type="predicted"/>
<evidence type="ECO:0000256" key="1">
    <source>
        <dbReference type="ARBA" id="ARBA00023012"/>
    </source>
</evidence>
<evidence type="ECO:0000313" key="5">
    <source>
        <dbReference type="Proteomes" id="UP000182932"/>
    </source>
</evidence>
<comment type="caution">
    <text evidence="4">The sequence shown here is derived from an EMBL/GenBank/DDBJ whole genome shotgun (WGS) entry which is preliminary data.</text>
</comment>
<dbReference type="SUPFAM" id="SSF47226">
    <property type="entry name" value="Histidine-containing phosphotransfer domain, HPT domain"/>
    <property type="match status" value="1"/>
</dbReference>
<dbReference type="EMBL" id="FNYY01000006">
    <property type="protein sequence ID" value="SEJ46316.1"/>
    <property type="molecule type" value="Genomic_DNA"/>
</dbReference>
<feature type="modified residue" description="Phosphohistidine" evidence="2">
    <location>
        <position position="49"/>
    </location>
</feature>
<organism evidence="4 5">
    <name type="scientific">Marinovum algicola</name>
    <dbReference type="NCBI Taxonomy" id="42444"/>
    <lineage>
        <taxon>Bacteria</taxon>
        <taxon>Pseudomonadati</taxon>
        <taxon>Pseudomonadota</taxon>
        <taxon>Alphaproteobacteria</taxon>
        <taxon>Rhodobacterales</taxon>
        <taxon>Roseobacteraceae</taxon>
        <taxon>Marinovum</taxon>
    </lineage>
</organism>
<dbReference type="InterPro" id="IPR036641">
    <property type="entry name" value="HPT_dom_sf"/>
</dbReference>
<evidence type="ECO:0000259" key="3">
    <source>
        <dbReference type="PROSITE" id="PS50894"/>
    </source>
</evidence>
<dbReference type="GO" id="GO:0000160">
    <property type="term" value="P:phosphorelay signal transduction system"/>
    <property type="evidence" value="ECO:0007669"/>
    <property type="project" value="UniProtKB-KW"/>
</dbReference>
<dbReference type="PROSITE" id="PS50894">
    <property type="entry name" value="HPT"/>
    <property type="match status" value="1"/>
</dbReference>
<evidence type="ECO:0000256" key="2">
    <source>
        <dbReference type="PROSITE-ProRule" id="PRU00110"/>
    </source>
</evidence>
<dbReference type="Proteomes" id="UP000182932">
    <property type="component" value="Unassembled WGS sequence"/>
</dbReference>
<sequence>MIDWSRVSELREEVGEEDFAEVVELFLDEVDGVIGTLAPETADLEAQLHFLKGSALNLGFAAFAALCQAGETAANAGQGERVDVAAIRDAYARARSEFASGLTTRRAG</sequence>
<keyword evidence="1" id="KW-0902">Two-component regulatory system</keyword>
<dbReference type="InterPro" id="IPR008207">
    <property type="entry name" value="Sig_transdc_His_kin_Hpt_dom"/>
</dbReference>
<keyword evidence="2" id="KW-0597">Phosphoprotein</keyword>
<dbReference type="Gene3D" id="1.20.120.160">
    <property type="entry name" value="HPT domain"/>
    <property type="match status" value="1"/>
</dbReference>
<dbReference type="AlphaFoldDB" id="A0A975ZNC8"/>
<name>A0A975ZNC8_9RHOB</name>